<dbReference type="Gene3D" id="3.80.10.10">
    <property type="entry name" value="Ribonuclease Inhibitor"/>
    <property type="match status" value="4"/>
</dbReference>
<keyword evidence="5 11" id="KW-0812">Transmembrane</keyword>
<evidence type="ECO:0000256" key="7">
    <source>
        <dbReference type="ARBA" id="ARBA00022737"/>
    </source>
</evidence>
<dbReference type="GO" id="GO:0051707">
    <property type="term" value="P:response to other organism"/>
    <property type="evidence" value="ECO:0007669"/>
    <property type="project" value="UniProtKB-ARBA"/>
</dbReference>
<comment type="similarity">
    <text evidence="2">Belongs to the RLP family.</text>
</comment>
<dbReference type="Pfam" id="PF13855">
    <property type="entry name" value="LRR_8"/>
    <property type="match status" value="1"/>
</dbReference>
<gene>
    <name evidence="14" type="ORF">CTI12_AA131640</name>
</gene>
<feature type="signal peptide" evidence="12">
    <location>
        <begin position="1"/>
        <end position="16"/>
    </location>
</feature>
<keyword evidence="10" id="KW-0325">Glycoprotein</keyword>
<evidence type="ECO:0000259" key="13">
    <source>
        <dbReference type="Pfam" id="PF08263"/>
    </source>
</evidence>
<dbReference type="Pfam" id="PF00560">
    <property type="entry name" value="LRR_1"/>
    <property type="match status" value="9"/>
</dbReference>
<dbReference type="AlphaFoldDB" id="A0A2U1PMQ3"/>
<accession>A0A2U1PMQ3</accession>
<evidence type="ECO:0000313" key="14">
    <source>
        <dbReference type="EMBL" id="PWA87041.1"/>
    </source>
</evidence>
<comment type="subcellular location">
    <subcellularLocation>
        <location evidence="1">Cell membrane</location>
        <topology evidence="1">Single-pass type I membrane protein</topology>
    </subcellularLocation>
</comment>
<dbReference type="PROSITE" id="PS51450">
    <property type="entry name" value="LRR"/>
    <property type="match status" value="1"/>
</dbReference>
<dbReference type="GO" id="GO:0005886">
    <property type="term" value="C:plasma membrane"/>
    <property type="evidence" value="ECO:0007669"/>
    <property type="project" value="UniProtKB-SubCell"/>
</dbReference>
<dbReference type="InterPro" id="IPR003591">
    <property type="entry name" value="Leu-rich_rpt_typical-subtyp"/>
</dbReference>
<reference evidence="14 15" key="1">
    <citation type="journal article" date="2018" name="Mol. Plant">
        <title>The genome of Artemisia annua provides insight into the evolution of Asteraceae family and artemisinin biosynthesis.</title>
        <authorList>
            <person name="Shen Q."/>
            <person name="Zhang L."/>
            <person name="Liao Z."/>
            <person name="Wang S."/>
            <person name="Yan T."/>
            <person name="Shi P."/>
            <person name="Liu M."/>
            <person name="Fu X."/>
            <person name="Pan Q."/>
            <person name="Wang Y."/>
            <person name="Lv Z."/>
            <person name="Lu X."/>
            <person name="Zhang F."/>
            <person name="Jiang W."/>
            <person name="Ma Y."/>
            <person name="Chen M."/>
            <person name="Hao X."/>
            <person name="Li L."/>
            <person name="Tang Y."/>
            <person name="Lv G."/>
            <person name="Zhou Y."/>
            <person name="Sun X."/>
            <person name="Brodelius P.E."/>
            <person name="Rose J.K.C."/>
            <person name="Tang K."/>
        </authorList>
    </citation>
    <scope>NUCLEOTIDE SEQUENCE [LARGE SCALE GENOMIC DNA]</scope>
    <source>
        <strain evidence="15">cv. Huhao1</strain>
        <tissue evidence="14">Leaf</tissue>
    </source>
</reference>
<evidence type="ECO:0000256" key="1">
    <source>
        <dbReference type="ARBA" id="ARBA00004251"/>
    </source>
</evidence>
<dbReference type="PANTHER" id="PTHR48063:SF101">
    <property type="entry name" value="LRR RECEPTOR-LIKE SERINE_THREONINE-PROTEIN KINASE FLS2"/>
    <property type="match status" value="1"/>
</dbReference>
<dbReference type="InterPro" id="IPR046956">
    <property type="entry name" value="RLP23-like"/>
</dbReference>
<keyword evidence="9 11" id="KW-0472">Membrane</keyword>
<dbReference type="SUPFAM" id="SSF52058">
    <property type="entry name" value="L domain-like"/>
    <property type="match status" value="3"/>
</dbReference>
<dbReference type="STRING" id="35608.A0A2U1PMQ3"/>
<dbReference type="GO" id="GO:0006952">
    <property type="term" value="P:defense response"/>
    <property type="evidence" value="ECO:0007669"/>
    <property type="project" value="UniProtKB-ARBA"/>
</dbReference>
<evidence type="ECO:0000256" key="2">
    <source>
        <dbReference type="ARBA" id="ARBA00009592"/>
    </source>
</evidence>
<keyword evidence="3" id="KW-1003">Cell membrane</keyword>
<keyword evidence="8 11" id="KW-1133">Transmembrane helix</keyword>
<dbReference type="SMART" id="SM00369">
    <property type="entry name" value="LRR_TYP"/>
    <property type="match status" value="7"/>
</dbReference>
<evidence type="ECO:0000256" key="6">
    <source>
        <dbReference type="ARBA" id="ARBA00022729"/>
    </source>
</evidence>
<feature type="chain" id="PRO_5015738554" evidence="12">
    <location>
        <begin position="17"/>
        <end position="992"/>
    </location>
</feature>
<dbReference type="SMART" id="SM00365">
    <property type="entry name" value="LRR_SD22"/>
    <property type="match status" value="6"/>
</dbReference>
<dbReference type="Pfam" id="PF08263">
    <property type="entry name" value="LRRNT_2"/>
    <property type="match status" value="1"/>
</dbReference>
<dbReference type="OrthoDB" id="8731593at2759"/>
<organism evidence="14 15">
    <name type="scientific">Artemisia annua</name>
    <name type="common">Sweet wormwood</name>
    <dbReference type="NCBI Taxonomy" id="35608"/>
    <lineage>
        <taxon>Eukaryota</taxon>
        <taxon>Viridiplantae</taxon>
        <taxon>Streptophyta</taxon>
        <taxon>Embryophyta</taxon>
        <taxon>Tracheophyta</taxon>
        <taxon>Spermatophyta</taxon>
        <taxon>Magnoliopsida</taxon>
        <taxon>eudicotyledons</taxon>
        <taxon>Gunneridae</taxon>
        <taxon>Pentapetalae</taxon>
        <taxon>asterids</taxon>
        <taxon>campanulids</taxon>
        <taxon>Asterales</taxon>
        <taxon>Asteraceae</taxon>
        <taxon>Asteroideae</taxon>
        <taxon>Anthemideae</taxon>
        <taxon>Artemisiinae</taxon>
        <taxon>Artemisia</taxon>
    </lineage>
</organism>
<protein>
    <submittedName>
        <fullName evidence="14">Leucine-rich repeat protein</fullName>
    </submittedName>
</protein>
<keyword evidence="15" id="KW-1185">Reference proteome</keyword>
<evidence type="ECO:0000256" key="10">
    <source>
        <dbReference type="ARBA" id="ARBA00023180"/>
    </source>
</evidence>
<feature type="transmembrane region" description="Helical" evidence="11">
    <location>
        <begin position="935"/>
        <end position="956"/>
    </location>
</feature>
<dbReference type="EMBL" id="PKPP01000956">
    <property type="protein sequence ID" value="PWA87041.1"/>
    <property type="molecule type" value="Genomic_DNA"/>
</dbReference>
<evidence type="ECO:0000256" key="9">
    <source>
        <dbReference type="ARBA" id="ARBA00023136"/>
    </source>
</evidence>
<sequence length="992" mass="111270">MSLLVLFIYCISLVYGLTNTGAAETRCIERERRALLQLKSGFLDGAGILSSWSSHRSSLDCCLWKGVGCSNRTNHVISLDLHGYWSSGVDKVGLRGQIHSSLIELGHLNHLDLSINTFIRIPEFIGSLRRLRYLNLSMIDFEVSKVPPQLGNLTYLQTFDLSNSYITLKNTEWLSKLFSLEYLSLSGVDLSESNNLVKNVITRLPSLFELQLDSCLQPKVRANTFLTITNFSKSLSILDISTNYLPSSSIYPWLFNFSCSLTNVDLSYNELAGTIPEAFGTFTFLQNLDLTSNGIKGGIPRSFGNFSTLESLYLSSNALKEDLPSFFYLLGPAKKSIQVLELSYNNISGSLPDFTTFTALKELHLSDNEMKGNFPERFEQISNLVILDLADNQISGLLPDLSPLSSLQEIHFERNRLKGTLGEKIMQLSELKYLGVSSNLLHGKISETHLANLSHLVYLDLSNNSLVLELDSDWSPTFSLDTISLSSCKLGPSFPTWMRSQKNFSIIDISNCQINNSIPNWFWDQLTLRLRYLNVSFNNIHGTVPDLMYAEQPVFDLSSNNFSGPIPLFPFRTRALILNNNMFSGTVSSLWNLTDIFNLDLSSNQLTGELPNFWMNFTHIYYFNLENNNFTGRIPTSMGSFSNVFMLSMRRNRLNGELPSSFKNWTNLNFLDLGENNLSGSIPGWIGTSLSNLRVLSLPSNGFHGTIPTSLCRLENLQILDISVNNISGTIPRCFSHLQSMTEKKTVAFSGVHMIGLERTRLYFSRATYVFKALLTWKRMKHEYSSTLGLVTSLDLSSNMFSGEIPDEITNLLGLVALNLSRNSLTWKIPQDIGKLRWLDFLDLSRNHLDGGIPASLSQLTNLGVMDLSYNNLSGRILTSTQLQSFDNSSYIGNPSLCGLPLSNPCPGDTVPQNPPTAVHTANDGDQDKLISRGFFISLFIGLAFGFWGVYGTLIVSKSCRYAYFSFISHVKDWIYVMVAVNYARLKRRSWA</sequence>
<evidence type="ECO:0000256" key="11">
    <source>
        <dbReference type="SAM" id="Phobius"/>
    </source>
</evidence>
<dbReference type="Proteomes" id="UP000245207">
    <property type="component" value="Unassembled WGS sequence"/>
</dbReference>
<keyword evidence="6 12" id="KW-0732">Signal</keyword>
<dbReference type="FunFam" id="3.80.10.10:FF:000095">
    <property type="entry name" value="LRR receptor-like serine/threonine-protein kinase GSO1"/>
    <property type="match status" value="2"/>
</dbReference>
<dbReference type="InterPro" id="IPR001611">
    <property type="entry name" value="Leu-rich_rpt"/>
</dbReference>
<evidence type="ECO:0000256" key="8">
    <source>
        <dbReference type="ARBA" id="ARBA00022989"/>
    </source>
</evidence>
<dbReference type="FunFam" id="3.80.10.10:FF:000111">
    <property type="entry name" value="LRR receptor-like serine/threonine-protein kinase ERECTA"/>
    <property type="match status" value="1"/>
</dbReference>
<keyword evidence="7" id="KW-0677">Repeat</keyword>
<dbReference type="InterPro" id="IPR032675">
    <property type="entry name" value="LRR_dom_sf"/>
</dbReference>
<dbReference type="PANTHER" id="PTHR48063">
    <property type="entry name" value="LRR RECEPTOR-LIKE KINASE"/>
    <property type="match status" value="1"/>
</dbReference>
<evidence type="ECO:0000256" key="3">
    <source>
        <dbReference type="ARBA" id="ARBA00022475"/>
    </source>
</evidence>
<dbReference type="InterPro" id="IPR013210">
    <property type="entry name" value="LRR_N_plant-typ"/>
</dbReference>
<comment type="caution">
    <text evidence="14">The sequence shown here is derived from an EMBL/GenBank/DDBJ whole genome shotgun (WGS) entry which is preliminary data.</text>
</comment>
<evidence type="ECO:0000256" key="4">
    <source>
        <dbReference type="ARBA" id="ARBA00022614"/>
    </source>
</evidence>
<feature type="domain" description="Leucine-rich repeat-containing N-terminal plant-type" evidence="13">
    <location>
        <begin position="30"/>
        <end position="70"/>
    </location>
</feature>
<keyword evidence="4" id="KW-0433">Leucine-rich repeat</keyword>
<proteinExistence type="inferred from homology"/>
<evidence type="ECO:0000256" key="5">
    <source>
        <dbReference type="ARBA" id="ARBA00022692"/>
    </source>
</evidence>
<evidence type="ECO:0000256" key="12">
    <source>
        <dbReference type="SAM" id="SignalP"/>
    </source>
</evidence>
<name>A0A2U1PMQ3_ARTAN</name>
<evidence type="ECO:0000313" key="15">
    <source>
        <dbReference type="Proteomes" id="UP000245207"/>
    </source>
</evidence>